<keyword evidence="4" id="KW-0274">FAD</keyword>
<comment type="similarity">
    <text evidence="2">Belongs to the paxM FAD-dependent monooxygenase family.</text>
</comment>
<keyword evidence="5" id="KW-0560">Oxidoreductase</keyword>
<reference evidence="8 9" key="1">
    <citation type="journal article" date="2018" name="IMA Fungus">
        <title>IMA Genome-F 9: Draft genome sequence of Annulohypoxylon stygium, Aspergillus mulundensis, Berkeleyomyces basicola (syn. Thielaviopsis basicola), Ceratocystis smalleyi, two Cercospora beticola strains, Coleophoma cylindrospora, Fusarium fracticaudum, Phialophora cf. hyalina, and Morchella septimelata.</title>
        <authorList>
            <person name="Wingfield B.D."/>
            <person name="Bills G.F."/>
            <person name="Dong Y."/>
            <person name="Huang W."/>
            <person name="Nel W.J."/>
            <person name="Swalarsk-Parry B.S."/>
            <person name="Vaghefi N."/>
            <person name="Wilken P.M."/>
            <person name="An Z."/>
            <person name="de Beer Z.W."/>
            <person name="De Vos L."/>
            <person name="Chen L."/>
            <person name="Duong T.A."/>
            <person name="Gao Y."/>
            <person name="Hammerbacher A."/>
            <person name="Kikkert J.R."/>
            <person name="Li Y."/>
            <person name="Li H."/>
            <person name="Li K."/>
            <person name="Li Q."/>
            <person name="Liu X."/>
            <person name="Ma X."/>
            <person name="Naidoo K."/>
            <person name="Pethybridge S.J."/>
            <person name="Sun J."/>
            <person name="Steenkamp E.T."/>
            <person name="van der Nest M.A."/>
            <person name="van Wyk S."/>
            <person name="Wingfield M.J."/>
            <person name="Xiong C."/>
            <person name="Yue Q."/>
            <person name="Zhang X."/>
        </authorList>
    </citation>
    <scope>NUCLEOTIDE SEQUENCE [LARGE SCALE GENOMIC DNA]</scope>
    <source>
        <strain evidence="8 9">DSM 5745</strain>
    </source>
</reference>
<evidence type="ECO:0000259" key="7">
    <source>
        <dbReference type="Pfam" id="PF01494"/>
    </source>
</evidence>
<dbReference type="STRING" id="1810919.A0A3D8QM90"/>
<evidence type="ECO:0000256" key="2">
    <source>
        <dbReference type="ARBA" id="ARBA00007992"/>
    </source>
</evidence>
<dbReference type="OrthoDB" id="16820at2759"/>
<name>A0A3D8QM90_9EURO</name>
<dbReference type="InterPro" id="IPR050493">
    <property type="entry name" value="FAD-dep_Monooxygenase_BioMet"/>
</dbReference>
<evidence type="ECO:0000256" key="4">
    <source>
        <dbReference type="ARBA" id="ARBA00022827"/>
    </source>
</evidence>
<dbReference type="PANTHER" id="PTHR13789">
    <property type="entry name" value="MONOOXYGENASE"/>
    <property type="match status" value="1"/>
</dbReference>
<keyword evidence="3" id="KW-0285">Flavoprotein</keyword>
<evidence type="ECO:0000256" key="1">
    <source>
        <dbReference type="ARBA" id="ARBA00001974"/>
    </source>
</evidence>
<dbReference type="GO" id="GO:0071949">
    <property type="term" value="F:FAD binding"/>
    <property type="evidence" value="ECO:0007669"/>
    <property type="project" value="InterPro"/>
</dbReference>
<keyword evidence="6 8" id="KW-0503">Monooxygenase</keyword>
<dbReference type="GeneID" id="38120393"/>
<sequence length="511" mass="57016">MAQFPCSIASDKHEFGPDRWAKTIENNGTYNAVHASHLPTRRPSTGITVLIVGAGMAGLMTALECWRKGHDVVGILERRDIIVIQPSAISILHYWPDMLQDLEQDQIHAAVSYETHNGRHIYGPTVPSFNDAEYLAARKSPYVAPAQIRRKFYRMLLRQVARCGLRVEYGKTVKEYFEDANAGKGGVIIEAARNIEIARVADIVVAADGLKSSSQILIAGQHIPTKSSGMSIYRTAFDKSLAMQDKLVRKRWGQSPPVWEYWLGPGMYLGVFIGNDIVSYGFTPRDNVVEGSATESWEPNTDPETVARAMLSGAPDWDPAVIALVRTAPRGSIVHWPLLWRDLRREWTSPSGRVVQVGDSAHSFIPTSGNGASQALEDAITLATCLQLAGDPEHAGLGSKVYNLLRYERVSCAQKMSFVNSQLKTDTDWDAIWKDPAKIRTRFPAWIFKHDPEAYGYEKFGEAFAHLTTGSEFANTNFPPGHAFRAWTVDEVWRDIESGKRVEDLLDRDWS</sequence>
<dbReference type="Pfam" id="PF01494">
    <property type="entry name" value="FAD_binding_3"/>
    <property type="match status" value="1"/>
</dbReference>
<dbReference type="AlphaFoldDB" id="A0A3D8QM90"/>
<dbReference type="Proteomes" id="UP000256690">
    <property type="component" value="Unassembled WGS sequence"/>
</dbReference>
<dbReference type="GO" id="GO:0004497">
    <property type="term" value="F:monooxygenase activity"/>
    <property type="evidence" value="ECO:0007669"/>
    <property type="project" value="UniProtKB-KW"/>
</dbReference>
<dbReference type="Gene3D" id="3.50.50.60">
    <property type="entry name" value="FAD/NAD(P)-binding domain"/>
    <property type="match status" value="1"/>
</dbReference>
<protein>
    <submittedName>
        <fullName evidence="8">FAD-dependent monooxygenase mdpD</fullName>
    </submittedName>
</protein>
<proteinExistence type="inferred from homology"/>
<evidence type="ECO:0000256" key="6">
    <source>
        <dbReference type="ARBA" id="ARBA00023033"/>
    </source>
</evidence>
<organism evidence="8 9">
    <name type="scientific">Aspergillus mulundensis</name>
    <dbReference type="NCBI Taxonomy" id="1810919"/>
    <lineage>
        <taxon>Eukaryota</taxon>
        <taxon>Fungi</taxon>
        <taxon>Dikarya</taxon>
        <taxon>Ascomycota</taxon>
        <taxon>Pezizomycotina</taxon>
        <taxon>Eurotiomycetes</taxon>
        <taxon>Eurotiomycetidae</taxon>
        <taxon>Eurotiales</taxon>
        <taxon>Aspergillaceae</taxon>
        <taxon>Aspergillus</taxon>
        <taxon>Aspergillus subgen. Nidulantes</taxon>
    </lineage>
</organism>
<gene>
    <name evidence="8" type="ORF">DSM5745_10023</name>
</gene>
<accession>A0A3D8QM90</accession>
<evidence type="ECO:0000313" key="8">
    <source>
        <dbReference type="EMBL" id="RDW62912.1"/>
    </source>
</evidence>
<dbReference type="PRINTS" id="PR00420">
    <property type="entry name" value="RNGMNOXGNASE"/>
</dbReference>
<dbReference type="SUPFAM" id="SSF51905">
    <property type="entry name" value="FAD/NAD(P)-binding domain"/>
    <property type="match status" value="1"/>
</dbReference>
<dbReference type="RefSeq" id="XP_026599101.1">
    <property type="nucleotide sequence ID" value="XM_026752039.1"/>
</dbReference>
<comment type="cofactor">
    <cofactor evidence="1">
        <name>FAD</name>
        <dbReference type="ChEBI" id="CHEBI:57692"/>
    </cofactor>
</comment>
<dbReference type="EMBL" id="PVWQ01000015">
    <property type="protein sequence ID" value="RDW62912.1"/>
    <property type="molecule type" value="Genomic_DNA"/>
</dbReference>
<feature type="domain" description="FAD-binding" evidence="7">
    <location>
        <begin position="48"/>
        <end position="387"/>
    </location>
</feature>
<dbReference type="InterPro" id="IPR002938">
    <property type="entry name" value="FAD-bd"/>
</dbReference>
<comment type="caution">
    <text evidence="8">The sequence shown here is derived from an EMBL/GenBank/DDBJ whole genome shotgun (WGS) entry which is preliminary data.</text>
</comment>
<evidence type="ECO:0000313" key="9">
    <source>
        <dbReference type="Proteomes" id="UP000256690"/>
    </source>
</evidence>
<dbReference type="InterPro" id="IPR036188">
    <property type="entry name" value="FAD/NAD-bd_sf"/>
</dbReference>
<evidence type="ECO:0000256" key="3">
    <source>
        <dbReference type="ARBA" id="ARBA00022630"/>
    </source>
</evidence>
<evidence type="ECO:0000256" key="5">
    <source>
        <dbReference type="ARBA" id="ARBA00023002"/>
    </source>
</evidence>
<dbReference type="PANTHER" id="PTHR13789:SF315">
    <property type="entry name" value="FAD-DEPENDENT MONOOXYGENASE MDPD"/>
    <property type="match status" value="1"/>
</dbReference>
<keyword evidence="9" id="KW-1185">Reference proteome</keyword>